<protein>
    <submittedName>
        <fullName evidence="2">Uncharacterized protein</fullName>
    </submittedName>
</protein>
<evidence type="ECO:0000313" key="2">
    <source>
        <dbReference type="EMBL" id="CAE0442923.1"/>
    </source>
</evidence>
<sequence length="108" mass="12442">MDIVYKREVKVGKPDTNWEKCGGNCEQFYHIKFSEGKMCKNCKAWLCSRCSTIGGNICIECRHHDNVNTRRKKDALTFYNSIIGINSRPKQDMASETKTVDESETNQE</sequence>
<gene>
    <name evidence="2" type="ORF">ASTO00021_LOCUS13034</name>
</gene>
<accession>A0A7S3V026</accession>
<reference evidence="2" key="1">
    <citation type="submission" date="2021-01" db="EMBL/GenBank/DDBJ databases">
        <authorList>
            <person name="Corre E."/>
            <person name="Pelletier E."/>
            <person name="Niang G."/>
            <person name="Scheremetjew M."/>
            <person name="Finn R."/>
            <person name="Kale V."/>
            <person name="Holt S."/>
            <person name="Cochrane G."/>
            <person name="Meng A."/>
            <person name="Brown T."/>
            <person name="Cohen L."/>
        </authorList>
    </citation>
    <scope>NUCLEOTIDE SEQUENCE</scope>
    <source>
        <strain evidence="2">GSBS06</strain>
    </source>
</reference>
<name>A0A7S3V026_9STRA</name>
<organism evidence="2">
    <name type="scientific">Aplanochytrium stocchinoi</name>
    <dbReference type="NCBI Taxonomy" id="215587"/>
    <lineage>
        <taxon>Eukaryota</taxon>
        <taxon>Sar</taxon>
        <taxon>Stramenopiles</taxon>
        <taxon>Bigyra</taxon>
        <taxon>Labyrinthulomycetes</taxon>
        <taxon>Thraustochytrida</taxon>
        <taxon>Thraustochytriidae</taxon>
        <taxon>Aplanochytrium</taxon>
    </lineage>
</organism>
<dbReference type="AlphaFoldDB" id="A0A7S3V026"/>
<evidence type="ECO:0000256" key="1">
    <source>
        <dbReference type="SAM" id="MobiDB-lite"/>
    </source>
</evidence>
<proteinExistence type="predicted"/>
<feature type="compositionally biased region" description="Basic and acidic residues" evidence="1">
    <location>
        <begin position="89"/>
        <end position="101"/>
    </location>
</feature>
<dbReference type="EMBL" id="HBIN01017105">
    <property type="protein sequence ID" value="CAE0442923.1"/>
    <property type="molecule type" value="Transcribed_RNA"/>
</dbReference>
<feature type="region of interest" description="Disordered" evidence="1">
    <location>
        <begin position="89"/>
        <end position="108"/>
    </location>
</feature>